<feature type="transmembrane region" description="Helical" evidence="1">
    <location>
        <begin position="77"/>
        <end position="110"/>
    </location>
</feature>
<keyword evidence="1" id="KW-0812">Transmembrane</keyword>
<organism evidence="2">
    <name type="scientific">candidate division WOR-3 bacterium</name>
    <dbReference type="NCBI Taxonomy" id="2052148"/>
    <lineage>
        <taxon>Bacteria</taxon>
        <taxon>Bacteria division WOR-3</taxon>
    </lineage>
</organism>
<reference evidence="2" key="1">
    <citation type="journal article" date="2020" name="mSystems">
        <title>Genome- and Community-Level Interaction Insights into Carbon Utilization and Element Cycling Functions of Hydrothermarchaeota in Hydrothermal Sediment.</title>
        <authorList>
            <person name="Zhou Z."/>
            <person name="Liu Y."/>
            <person name="Xu W."/>
            <person name="Pan J."/>
            <person name="Luo Z.H."/>
            <person name="Li M."/>
        </authorList>
    </citation>
    <scope>NUCLEOTIDE SEQUENCE [LARGE SCALE GENOMIC DNA]</scope>
    <source>
        <strain evidence="2">SpSt-258</strain>
    </source>
</reference>
<sequence length="208" mass="22031">MLILAVIVGYIAMLILSPIPVLGPILAGFIAGLIIGGIRNGMLAGFLSGTIEGILAGIMLPIIGGLLGSLFGGGGTIFGGLLGAIIGAGIFLTTLYFGLLGLVGGALGGLSDHEKINLENEMAKYIESSGESIEEAIVILEVKNEDEGARAEYSYLAQKFGIRGKDWQLIRQGFIPSGSRQYDKIEIELSDHTRKTIYFDITSFFGKF</sequence>
<accession>A0A7V1EIC2</accession>
<feature type="transmembrane region" description="Helical" evidence="1">
    <location>
        <begin position="6"/>
        <end position="34"/>
    </location>
</feature>
<dbReference type="EMBL" id="DSKY01000020">
    <property type="protein sequence ID" value="HDY59461.1"/>
    <property type="molecule type" value="Genomic_DNA"/>
</dbReference>
<comment type="caution">
    <text evidence="2">The sequence shown here is derived from an EMBL/GenBank/DDBJ whole genome shotgun (WGS) entry which is preliminary data.</text>
</comment>
<protein>
    <submittedName>
        <fullName evidence="2">Uncharacterized protein</fullName>
    </submittedName>
</protein>
<keyword evidence="1" id="KW-1133">Transmembrane helix</keyword>
<feature type="transmembrane region" description="Helical" evidence="1">
    <location>
        <begin position="46"/>
        <end position="71"/>
    </location>
</feature>
<dbReference type="AlphaFoldDB" id="A0A7V1EIC2"/>
<keyword evidence="1" id="KW-0472">Membrane</keyword>
<name>A0A7V1EIC2_UNCW3</name>
<gene>
    <name evidence="2" type="ORF">ENP86_07920</name>
</gene>
<proteinExistence type="predicted"/>
<evidence type="ECO:0000256" key="1">
    <source>
        <dbReference type="SAM" id="Phobius"/>
    </source>
</evidence>
<evidence type="ECO:0000313" key="2">
    <source>
        <dbReference type="EMBL" id="HDY59461.1"/>
    </source>
</evidence>